<proteinExistence type="predicted"/>
<evidence type="ECO:0000313" key="1">
    <source>
        <dbReference type="EMBL" id="KAJ9085748.1"/>
    </source>
</evidence>
<comment type="caution">
    <text evidence="1">The sequence shown here is derived from an EMBL/GenBank/DDBJ whole genome shotgun (WGS) entry which is preliminary data.</text>
</comment>
<protein>
    <submittedName>
        <fullName evidence="1">Uncharacterized protein</fullName>
    </submittedName>
</protein>
<keyword evidence="2" id="KW-1185">Reference proteome</keyword>
<sequence length="749" mass="83950">MFRLDASATKAFRLLKKETGHISIKRHLRNNSNQKFRFKDAIKGIFRKPAVPFPPPNTEKSTFIHGSKRIDPFGNLTLESKVGKVYLKEETLFYRHAPHHRHVKEIKNELHQLSSRASAFLNNKRKGSDDRFLVEMGPKYHIYFTEECQCYARDCIDSFHKIHLFSPSDISLLFDYAGLETKGLDLWVVSRIQVSADLSHFAILLSHPHIEVGPIFFLKRTTQKEEKQLQLSGGLTSILYFSEKAFNFVLGKNSQGETLLLYTVPNAQLRPYAVVLVSDGGAKAHQIYSEESSDNFIDIGLTRDQRLATINSNSLTTSEIHLVDLDKMTSKLFHSATAGVECFVDHIPGQFIVLSNHAAQNSTYGLYLVPDEASTSHWSKVSISLDLQCGTITDVEIFADYALIYSTDDQAVYKLHVYRWKEKTLSSVTGLPDICTIKPAGITQDLTSHCSWARISTPIHPPDLYAIDLAASRLKTPFLKPSDFSGGYLPLVAVKRIWTCGSHTKVPITFISQARSNKPLLLVAYGAYGVNADPEFKEAYLPLIRRGWEVAIVHIRGGSELGPAWYTRERQDSVDDVLAAAHRFGTRTKAILGISAGAVAVAGAVHREPDRFKAMILRVPFLDVVGSMLDPTAPLTKVEYLEWGNISDSAIAYRKLLTLSPYETIPCVQTPPAIMISAGGQDQRTDPSATLRYIARWRKMLHDQGLSDSEVHSRLLINMDMAMGHRSIDSHQYYASVSQELSFLLEHCP</sequence>
<evidence type="ECO:0000313" key="2">
    <source>
        <dbReference type="Proteomes" id="UP001165960"/>
    </source>
</evidence>
<gene>
    <name evidence="1" type="ORF">DSO57_1010977</name>
</gene>
<dbReference type="EMBL" id="QTSX02000747">
    <property type="protein sequence ID" value="KAJ9085748.1"/>
    <property type="molecule type" value="Genomic_DNA"/>
</dbReference>
<dbReference type="Proteomes" id="UP001165960">
    <property type="component" value="Unassembled WGS sequence"/>
</dbReference>
<name>A0ACC2UFD7_9FUNG</name>
<organism evidence="1 2">
    <name type="scientific">Entomophthora muscae</name>
    <dbReference type="NCBI Taxonomy" id="34485"/>
    <lineage>
        <taxon>Eukaryota</taxon>
        <taxon>Fungi</taxon>
        <taxon>Fungi incertae sedis</taxon>
        <taxon>Zoopagomycota</taxon>
        <taxon>Entomophthoromycotina</taxon>
        <taxon>Entomophthoromycetes</taxon>
        <taxon>Entomophthorales</taxon>
        <taxon>Entomophthoraceae</taxon>
        <taxon>Entomophthora</taxon>
    </lineage>
</organism>
<reference evidence="1" key="1">
    <citation type="submission" date="2022-04" db="EMBL/GenBank/DDBJ databases">
        <title>Genome of the entomopathogenic fungus Entomophthora muscae.</title>
        <authorList>
            <person name="Elya C."/>
            <person name="Lovett B.R."/>
            <person name="Lee E."/>
            <person name="Macias A.M."/>
            <person name="Hajek A.E."/>
            <person name="De Bivort B.L."/>
            <person name="Kasson M.T."/>
            <person name="De Fine Licht H.H."/>
            <person name="Stajich J.E."/>
        </authorList>
    </citation>
    <scope>NUCLEOTIDE SEQUENCE</scope>
    <source>
        <strain evidence="1">Berkeley</strain>
    </source>
</reference>
<accession>A0ACC2UFD7</accession>